<protein>
    <recommendedName>
        <fullName evidence="3">Hydrogenase expression/formation protein HupK</fullName>
    </recommendedName>
</protein>
<dbReference type="Gene3D" id="1.10.645.10">
    <property type="entry name" value="Cytochrome-c3 Hydrogenase, chain B"/>
    <property type="match status" value="1"/>
</dbReference>
<comment type="caution">
    <text evidence="1">The sequence shown here is derived from an EMBL/GenBank/DDBJ whole genome shotgun (WGS) entry which is preliminary data.</text>
</comment>
<sequence>MRVAIAPPVPSPVEAMMLGKSPQEVASLMPRLFNLCGVAQGLAARLALGLDAGGSDPRREILRDHLAKFCLRWPQLLGLSPQALPANWSQGGETLRLWLWGGEPPEDIWRWLASGEGVSGVLQVIADRFAPGEAVAELPPLTNPISLIAQENSPAGRVSNDPRMRMIEDRYGRGPLWRALGRAIDLDRLCQDAPISKLYSKGLAVVAAARGSYALQAQASDGRVTMLSRVTPTDHLLAAGGVLERSFATLPACKADLAPLLVDILDPCVPVLMKEAANA</sequence>
<name>A0A074JHL4_9RHOB</name>
<dbReference type="SUPFAM" id="SSF56762">
    <property type="entry name" value="HydB/Nqo4-like"/>
    <property type="match status" value="1"/>
</dbReference>
<dbReference type="EMBL" id="AUND01000001">
    <property type="protein sequence ID" value="KEO55984.1"/>
    <property type="molecule type" value="Genomic_DNA"/>
</dbReference>
<organism evidence="1 2">
    <name type="scientific">Thioclava pacifica DSM 10166</name>
    <dbReference type="NCBI Taxonomy" id="1353537"/>
    <lineage>
        <taxon>Bacteria</taxon>
        <taxon>Pseudomonadati</taxon>
        <taxon>Pseudomonadota</taxon>
        <taxon>Alphaproteobacteria</taxon>
        <taxon>Rhodobacterales</taxon>
        <taxon>Paracoccaceae</taxon>
        <taxon>Thioclava</taxon>
    </lineage>
</organism>
<evidence type="ECO:0008006" key="3">
    <source>
        <dbReference type="Google" id="ProtNLM"/>
    </source>
</evidence>
<evidence type="ECO:0000313" key="2">
    <source>
        <dbReference type="Proteomes" id="UP000027432"/>
    </source>
</evidence>
<reference evidence="1 2" key="1">
    <citation type="submission" date="2013-07" db="EMBL/GenBank/DDBJ databases">
        <title>Thioclava pacifica DSM 10166 Genome Sequencing.</title>
        <authorList>
            <person name="Lai Q."/>
            <person name="Shao Z."/>
        </authorList>
    </citation>
    <scope>NUCLEOTIDE SEQUENCE [LARGE SCALE GENOMIC DNA]</scope>
    <source>
        <strain evidence="1 2">DSM 10166</strain>
    </source>
</reference>
<keyword evidence="2" id="KW-1185">Reference proteome</keyword>
<dbReference type="InterPro" id="IPR029014">
    <property type="entry name" value="NiFe-Hase_large"/>
</dbReference>
<proteinExistence type="predicted"/>
<accession>A0A074JHL4</accession>
<dbReference type="Proteomes" id="UP000027432">
    <property type="component" value="Unassembled WGS sequence"/>
</dbReference>
<dbReference type="eggNOG" id="COG0374">
    <property type="taxonomic scope" value="Bacteria"/>
</dbReference>
<evidence type="ECO:0000313" key="1">
    <source>
        <dbReference type="EMBL" id="KEO55984.1"/>
    </source>
</evidence>
<dbReference type="AlphaFoldDB" id="A0A074JHL4"/>
<dbReference type="STRING" id="1353537.TP2_00260"/>
<gene>
    <name evidence="1" type="ORF">TP2_00260</name>
</gene>